<keyword evidence="2" id="KW-0862">Zinc</keyword>
<dbReference type="GO" id="GO:0008270">
    <property type="term" value="F:zinc ion binding"/>
    <property type="evidence" value="ECO:0007669"/>
    <property type="project" value="InterPro"/>
</dbReference>
<evidence type="ECO:0000256" key="3">
    <source>
        <dbReference type="ARBA" id="ARBA00023015"/>
    </source>
</evidence>
<dbReference type="GO" id="GO:0000981">
    <property type="term" value="F:DNA-binding transcription factor activity, RNA polymerase II-specific"/>
    <property type="evidence" value="ECO:0007669"/>
    <property type="project" value="InterPro"/>
</dbReference>
<evidence type="ECO:0000256" key="6">
    <source>
        <dbReference type="ARBA" id="ARBA00023242"/>
    </source>
</evidence>
<evidence type="ECO:0000313" key="9">
    <source>
        <dbReference type="EMBL" id="KZV98156.1"/>
    </source>
</evidence>
<feature type="compositionally biased region" description="Polar residues" evidence="7">
    <location>
        <begin position="16"/>
        <end position="25"/>
    </location>
</feature>
<evidence type="ECO:0000256" key="7">
    <source>
        <dbReference type="SAM" id="MobiDB-lite"/>
    </source>
</evidence>
<dbReference type="OrthoDB" id="5575144at2759"/>
<dbReference type="InterPro" id="IPR050335">
    <property type="entry name" value="ERT1_acuK_gluconeogen_tf"/>
</dbReference>
<feature type="compositionally biased region" description="Acidic residues" evidence="7">
    <location>
        <begin position="314"/>
        <end position="328"/>
    </location>
</feature>
<dbReference type="InParanoid" id="A0A165LPX8"/>
<dbReference type="PROSITE" id="PS50048">
    <property type="entry name" value="ZN2_CY6_FUNGAL_2"/>
    <property type="match status" value="1"/>
</dbReference>
<protein>
    <recommendedName>
        <fullName evidence="8">Zn(2)-C6 fungal-type domain-containing protein</fullName>
    </recommendedName>
</protein>
<feature type="region of interest" description="Disordered" evidence="7">
    <location>
        <begin position="1"/>
        <end position="49"/>
    </location>
</feature>
<evidence type="ECO:0000256" key="5">
    <source>
        <dbReference type="ARBA" id="ARBA00023163"/>
    </source>
</evidence>
<feature type="compositionally biased region" description="Low complexity" evidence="7">
    <location>
        <begin position="215"/>
        <end position="232"/>
    </location>
</feature>
<organism evidence="9 10">
    <name type="scientific">Exidia glandulosa HHB12029</name>
    <dbReference type="NCBI Taxonomy" id="1314781"/>
    <lineage>
        <taxon>Eukaryota</taxon>
        <taxon>Fungi</taxon>
        <taxon>Dikarya</taxon>
        <taxon>Basidiomycota</taxon>
        <taxon>Agaricomycotina</taxon>
        <taxon>Agaricomycetes</taxon>
        <taxon>Auriculariales</taxon>
        <taxon>Exidiaceae</taxon>
        <taxon>Exidia</taxon>
    </lineage>
</organism>
<keyword evidence="6" id="KW-0539">Nucleus</keyword>
<keyword evidence="5" id="KW-0804">Transcription</keyword>
<dbReference type="PANTHER" id="PTHR47659:SF7">
    <property type="entry name" value="FUNGAL TRANSCRIPTIONAL REGULATORY PROTEIN, N-TERMINAL DOMAIN-CONTAINING PROTEIN"/>
    <property type="match status" value="1"/>
</dbReference>
<dbReference type="InterPro" id="IPR001138">
    <property type="entry name" value="Zn2Cys6_DnaBD"/>
</dbReference>
<proteinExistence type="predicted"/>
<dbReference type="CDD" id="cd00067">
    <property type="entry name" value="GAL4"/>
    <property type="match status" value="1"/>
</dbReference>
<dbReference type="PANTHER" id="PTHR47659">
    <property type="entry name" value="ZN(II)2CYS6 TRANSCRIPTION FACTOR (EUROFUNG)-RELATED"/>
    <property type="match status" value="1"/>
</dbReference>
<evidence type="ECO:0000259" key="8">
    <source>
        <dbReference type="PROSITE" id="PS50048"/>
    </source>
</evidence>
<dbReference type="STRING" id="1314781.A0A165LPX8"/>
<evidence type="ECO:0000256" key="4">
    <source>
        <dbReference type="ARBA" id="ARBA00023125"/>
    </source>
</evidence>
<accession>A0A165LPX8</accession>
<keyword evidence="10" id="KW-1185">Reference proteome</keyword>
<keyword evidence="3" id="KW-0805">Transcription regulation</keyword>
<feature type="region of interest" description="Disordered" evidence="7">
    <location>
        <begin position="195"/>
        <end position="328"/>
    </location>
</feature>
<reference evidence="9 10" key="1">
    <citation type="journal article" date="2016" name="Mol. Biol. Evol.">
        <title>Comparative Genomics of Early-Diverging Mushroom-Forming Fungi Provides Insights into the Origins of Lignocellulose Decay Capabilities.</title>
        <authorList>
            <person name="Nagy L.G."/>
            <person name="Riley R."/>
            <person name="Tritt A."/>
            <person name="Adam C."/>
            <person name="Daum C."/>
            <person name="Floudas D."/>
            <person name="Sun H."/>
            <person name="Yadav J.S."/>
            <person name="Pangilinan J."/>
            <person name="Larsson K.H."/>
            <person name="Matsuura K."/>
            <person name="Barry K."/>
            <person name="Labutti K."/>
            <person name="Kuo R."/>
            <person name="Ohm R.A."/>
            <person name="Bhattacharya S.S."/>
            <person name="Shirouzu T."/>
            <person name="Yoshinaga Y."/>
            <person name="Martin F.M."/>
            <person name="Grigoriev I.V."/>
            <person name="Hibbett D.S."/>
        </authorList>
    </citation>
    <scope>NUCLEOTIDE SEQUENCE [LARGE SCALE GENOMIC DNA]</scope>
    <source>
        <strain evidence="9 10">HHB12029</strain>
    </source>
</reference>
<evidence type="ECO:0000313" key="10">
    <source>
        <dbReference type="Proteomes" id="UP000077266"/>
    </source>
</evidence>
<evidence type="ECO:0000256" key="1">
    <source>
        <dbReference type="ARBA" id="ARBA00022723"/>
    </source>
</evidence>
<dbReference type="GO" id="GO:0003677">
    <property type="term" value="F:DNA binding"/>
    <property type="evidence" value="ECO:0007669"/>
    <property type="project" value="UniProtKB-KW"/>
</dbReference>
<dbReference type="SMART" id="SM00066">
    <property type="entry name" value="GAL4"/>
    <property type="match status" value="1"/>
</dbReference>
<name>A0A165LPX8_EXIGL</name>
<sequence length="328" mass="35067">MPDTPSPQPDDAAQQDPETPTSYPQPSYYAYGAPGSPSQAGENGVPVMYPPPPGGYWPPGYMAIPVPMHMGGAGGPINPNGKPKRKQVKNACTNCQTACKRCDDSRPCARCVKYGLSDTCINSARKERKKGIKRGPYKKRKEDEGQMDMDDPNVAMDAMMPQAGAPYHGALPPGYPEGGYYSYFPGYAFSGGPGHLVPAHPGGEDGEEEGDERSSAAAAAAAHAYYAHMYPYYQPPPQPEDEDQEGHEHDGQKDDDEATHEEEAPAPVAPPPAKKGGRKKASAGAGGEDKPKAARGRKKKAAAAAPPPPPPVQQEEDELEQEQDDDEW</sequence>
<gene>
    <name evidence="9" type="ORF">EXIGLDRAFT_728977</name>
</gene>
<dbReference type="AlphaFoldDB" id="A0A165LPX8"/>
<keyword evidence="1" id="KW-0479">Metal-binding</keyword>
<feature type="domain" description="Zn(2)-C6 fungal-type" evidence="8">
    <location>
        <begin position="91"/>
        <end position="122"/>
    </location>
</feature>
<evidence type="ECO:0000256" key="2">
    <source>
        <dbReference type="ARBA" id="ARBA00022833"/>
    </source>
</evidence>
<dbReference type="EMBL" id="KV425922">
    <property type="protein sequence ID" value="KZV98156.1"/>
    <property type="molecule type" value="Genomic_DNA"/>
</dbReference>
<keyword evidence="4" id="KW-0238">DNA-binding</keyword>
<dbReference type="Proteomes" id="UP000077266">
    <property type="component" value="Unassembled WGS sequence"/>
</dbReference>